<feature type="transmembrane region" description="Helical" evidence="9">
    <location>
        <begin position="23"/>
        <end position="46"/>
    </location>
</feature>
<name>A0A3A4JQ11_9NOCA</name>
<dbReference type="GO" id="GO:0016020">
    <property type="term" value="C:membrane"/>
    <property type="evidence" value="ECO:0007669"/>
    <property type="project" value="InterPro"/>
</dbReference>
<feature type="domain" description="Histidine kinase/HSP90-like ATPase" evidence="10">
    <location>
        <begin position="350"/>
        <end position="433"/>
    </location>
</feature>
<evidence type="ECO:0000256" key="1">
    <source>
        <dbReference type="ARBA" id="ARBA00000085"/>
    </source>
</evidence>
<dbReference type="GO" id="GO:0005524">
    <property type="term" value="F:ATP binding"/>
    <property type="evidence" value="ECO:0007669"/>
    <property type="project" value="UniProtKB-KW"/>
</dbReference>
<dbReference type="EC" id="2.7.13.3" evidence="2"/>
<evidence type="ECO:0000259" key="12">
    <source>
        <dbReference type="Pfam" id="PF13796"/>
    </source>
</evidence>
<feature type="domain" description="Signal transduction histidine kinase subgroup 3 dimerisation and phosphoacceptor" evidence="11">
    <location>
        <begin position="244"/>
        <end position="308"/>
    </location>
</feature>
<dbReference type="PANTHER" id="PTHR24421">
    <property type="entry name" value="NITRATE/NITRITE SENSOR PROTEIN NARX-RELATED"/>
    <property type="match status" value="1"/>
</dbReference>
<gene>
    <name evidence="13" type="ORF">D5S18_25460</name>
</gene>
<comment type="caution">
    <text evidence="13">The sequence shown here is derived from an EMBL/GenBank/DDBJ whole genome shotgun (WGS) entry which is preliminary data.</text>
</comment>
<keyword evidence="9" id="KW-0472">Membrane</keyword>
<evidence type="ECO:0000313" key="14">
    <source>
        <dbReference type="Proteomes" id="UP000266677"/>
    </source>
</evidence>
<dbReference type="Pfam" id="PF13796">
    <property type="entry name" value="Sensor"/>
    <property type="match status" value="1"/>
</dbReference>
<evidence type="ECO:0000256" key="8">
    <source>
        <dbReference type="ARBA" id="ARBA00023012"/>
    </source>
</evidence>
<evidence type="ECO:0000256" key="4">
    <source>
        <dbReference type="ARBA" id="ARBA00022679"/>
    </source>
</evidence>
<dbReference type="Proteomes" id="UP000266677">
    <property type="component" value="Unassembled WGS sequence"/>
</dbReference>
<sequence length="434" mass="46048">MGGGRAGGHSCRMFDYHQVRRDLTYLLPGLALALASFAVLACALLLGIGTVVIWVGVPLLVGTLTVARGFAELERRRLAHTGATLPAGHYAVGSGRPVQRMRAVLTDGQRWRDLVFGIVALPVALFTWSVTVWWTLWAVLGSLYPLYGWYLLDKVGGDRVGGVSIANALSLHGSSAKVVTIAGQTVLGLLFLASAPRVLHGLVGLHILLAKALLTNEKAALRERAEQLTASRSAVVQAEAQTLRRVERDIHDGPQQRLVRLTMDLEAVRRRMDDNPEAARTLVDEALEQSHAALNELRTVSRGIAPPVLTDRGLTAALAAAAARSPIPTTIDSTLGESDRLPEAVENAAYFTASEALTNVAKHAAASVCTVTVTRDRATLWVRITDNGVGGAHLGKGHGLSGLADRLAGVDGRLDVHSPVGGPTVITAEIPLRG</sequence>
<dbReference type="Gene3D" id="1.20.5.1930">
    <property type="match status" value="1"/>
</dbReference>
<evidence type="ECO:0000256" key="3">
    <source>
        <dbReference type="ARBA" id="ARBA00022553"/>
    </source>
</evidence>
<keyword evidence="6 13" id="KW-0418">Kinase</keyword>
<keyword evidence="14" id="KW-1185">Reference proteome</keyword>
<evidence type="ECO:0000256" key="9">
    <source>
        <dbReference type="SAM" id="Phobius"/>
    </source>
</evidence>
<evidence type="ECO:0000259" key="10">
    <source>
        <dbReference type="Pfam" id="PF02518"/>
    </source>
</evidence>
<keyword evidence="9" id="KW-0812">Transmembrane</keyword>
<proteinExistence type="predicted"/>
<reference evidence="13 14" key="1">
    <citation type="submission" date="2018-09" db="EMBL/GenBank/DDBJ databases">
        <title>YIM PH21274 draft genome.</title>
        <authorList>
            <person name="Miao C."/>
        </authorList>
    </citation>
    <scope>NUCLEOTIDE SEQUENCE [LARGE SCALE GENOMIC DNA]</scope>
    <source>
        <strain evidence="13 14">YIM PH 21724</strain>
    </source>
</reference>
<protein>
    <recommendedName>
        <fullName evidence="2">histidine kinase</fullName>
        <ecNumber evidence="2">2.7.13.3</ecNumber>
    </recommendedName>
</protein>
<dbReference type="EMBL" id="QZFU01000035">
    <property type="protein sequence ID" value="RJO71257.1"/>
    <property type="molecule type" value="Genomic_DNA"/>
</dbReference>
<keyword evidence="3" id="KW-0597">Phosphoprotein</keyword>
<keyword evidence="5" id="KW-0547">Nucleotide-binding</keyword>
<dbReference type="GO" id="GO:0000155">
    <property type="term" value="F:phosphorelay sensor kinase activity"/>
    <property type="evidence" value="ECO:0007669"/>
    <property type="project" value="InterPro"/>
</dbReference>
<dbReference type="InterPro" id="IPR011712">
    <property type="entry name" value="Sig_transdc_His_kin_sub3_dim/P"/>
</dbReference>
<dbReference type="Pfam" id="PF02518">
    <property type="entry name" value="HATPase_c"/>
    <property type="match status" value="1"/>
</dbReference>
<dbReference type="InterPro" id="IPR003594">
    <property type="entry name" value="HATPase_dom"/>
</dbReference>
<keyword evidence="8" id="KW-0902">Two-component regulatory system</keyword>
<dbReference type="InterPro" id="IPR036890">
    <property type="entry name" value="HATPase_C_sf"/>
</dbReference>
<dbReference type="InterPro" id="IPR050482">
    <property type="entry name" value="Sensor_HK_TwoCompSys"/>
</dbReference>
<dbReference type="Pfam" id="PF07730">
    <property type="entry name" value="HisKA_3"/>
    <property type="match status" value="1"/>
</dbReference>
<comment type="catalytic activity">
    <reaction evidence="1">
        <text>ATP + protein L-histidine = ADP + protein N-phospho-L-histidine.</text>
        <dbReference type="EC" id="2.7.13.3"/>
    </reaction>
</comment>
<dbReference type="InterPro" id="IPR025828">
    <property type="entry name" value="Put_sensor_dom"/>
</dbReference>
<evidence type="ECO:0000256" key="7">
    <source>
        <dbReference type="ARBA" id="ARBA00022840"/>
    </source>
</evidence>
<feature type="domain" description="Putative sensor" evidence="12">
    <location>
        <begin position="25"/>
        <end position="214"/>
    </location>
</feature>
<dbReference type="PANTHER" id="PTHR24421:SF10">
    <property type="entry name" value="NITRATE_NITRITE SENSOR PROTEIN NARQ"/>
    <property type="match status" value="1"/>
</dbReference>
<dbReference type="AlphaFoldDB" id="A0A3A4JQ11"/>
<dbReference type="SUPFAM" id="SSF55874">
    <property type="entry name" value="ATPase domain of HSP90 chaperone/DNA topoisomerase II/histidine kinase"/>
    <property type="match status" value="1"/>
</dbReference>
<dbReference type="Gene3D" id="3.30.565.10">
    <property type="entry name" value="Histidine kinase-like ATPase, C-terminal domain"/>
    <property type="match status" value="1"/>
</dbReference>
<keyword evidence="9" id="KW-1133">Transmembrane helix</keyword>
<evidence type="ECO:0000259" key="11">
    <source>
        <dbReference type="Pfam" id="PF07730"/>
    </source>
</evidence>
<feature type="transmembrane region" description="Helical" evidence="9">
    <location>
        <begin position="52"/>
        <end position="71"/>
    </location>
</feature>
<feature type="transmembrane region" description="Helical" evidence="9">
    <location>
        <begin position="114"/>
        <end position="140"/>
    </location>
</feature>
<dbReference type="GO" id="GO:0046983">
    <property type="term" value="F:protein dimerization activity"/>
    <property type="evidence" value="ECO:0007669"/>
    <property type="project" value="InterPro"/>
</dbReference>
<evidence type="ECO:0000313" key="13">
    <source>
        <dbReference type="EMBL" id="RJO71257.1"/>
    </source>
</evidence>
<keyword evidence="4" id="KW-0808">Transferase</keyword>
<evidence type="ECO:0000256" key="2">
    <source>
        <dbReference type="ARBA" id="ARBA00012438"/>
    </source>
</evidence>
<organism evidence="13 14">
    <name type="scientific">Nocardia panacis</name>
    <dbReference type="NCBI Taxonomy" id="2340916"/>
    <lineage>
        <taxon>Bacteria</taxon>
        <taxon>Bacillati</taxon>
        <taxon>Actinomycetota</taxon>
        <taxon>Actinomycetes</taxon>
        <taxon>Mycobacteriales</taxon>
        <taxon>Nocardiaceae</taxon>
        <taxon>Nocardia</taxon>
    </lineage>
</organism>
<accession>A0A3A4JQ11</accession>
<dbReference type="CDD" id="cd16917">
    <property type="entry name" value="HATPase_UhpB-NarQ-NarX-like"/>
    <property type="match status" value="1"/>
</dbReference>
<evidence type="ECO:0000256" key="5">
    <source>
        <dbReference type="ARBA" id="ARBA00022741"/>
    </source>
</evidence>
<keyword evidence="7" id="KW-0067">ATP-binding</keyword>
<evidence type="ECO:0000256" key="6">
    <source>
        <dbReference type="ARBA" id="ARBA00022777"/>
    </source>
</evidence>